<evidence type="ECO:0000256" key="1">
    <source>
        <dbReference type="ARBA" id="ARBA00001947"/>
    </source>
</evidence>
<feature type="transmembrane region" description="Helical" evidence="11">
    <location>
        <begin position="280"/>
        <end position="300"/>
    </location>
</feature>
<evidence type="ECO:0000256" key="6">
    <source>
        <dbReference type="ARBA" id="ARBA00022801"/>
    </source>
</evidence>
<dbReference type="Proteomes" id="UP000769766">
    <property type="component" value="Unassembled WGS sequence"/>
</dbReference>
<evidence type="ECO:0000256" key="9">
    <source>
        <dbReference type="ARBA" id="ARBA00023049"/>
    </source>
</evidence>
<sequence>MNLLIIGLPILSILIVMHELGHFLAAKLGGVGVERFSLGFPPKLWGKKWGETEYVISAIPLGGYVKLTGQEPKEKEEEVVDPEKSFSAKPVPIRMLVVVAGPLFNLLGAVLIFTVVHLSGVPIPIAKVGEVVPDSPAMKAGLKAGDRIVAIEGEQVSEWDQLTKFIHNNPGKSLLLVIQRGEQRFSVRVIPEAQVMKDLMGGETRVGLIGIRQSDRPEDYVYKRYNPVVALYKGFEKTWQVTELTLLSIVRIFQKVIPAHTIGGPIMILQMAGQQAQQGALNLAFFVALLSVSLAVFNLLPVPLLDGWHFFLLSIEGLMGRPVSLGKQEMAQRVGLLLLISLMLFAFYNDLMRIFGGLK</sequence>
<comment type="similarity">
    <text evidence="3 11">Belongs to the peptidase M50B family.</text>
</comment>
<dbReference type="CDD" id="cd23081">
    <property type="entry name" value="cpPDZ_EcRseP-like"/>
    <property type="match status" value="1"/>
</dbReference>
<evidence type="ECO:0000313" key="13">
    <source>
        <dbReference type="EMBL" id="MBI2876165.1"/>
    </source>
</evidence>
<accession>A0A932FUZ7</accession>
<dbReference type="InterPro" id="IPR041489">
    <property type="entry name" value="PDZ_6"/>
</dbReference>
<dbReference type="GO" id="GO:0016020">
    <property type="term" value="C:membrane"/>
    <property type="evidence" value="ECO:0007669"/>
    <property type="project" value="UniProtKB-SubCell"/>
</dbReference>
<dbReference type="InterPro" id="IPR036034">
    <property type="entry name" value="PDZ_sf"/>
</dbReference>
<evidence type="ECO:0000256" key="8">
    <source>
        <dbReference type="ARBA" id="ARBA00022989"/>
    </source>
</evidence>
<gene>
    <name evidence="13" type="primary">rseP</name>
    <name evidence="13" type="ORF">HYY20_04725</name>
</gene>
<dbReference type="AlphaFoldDB" id="A0A932FUZ7"/>
<keyword evidence="4" id="KW-0645">Protease</keyword>
<dbReference type="GO" id="GO:0004222">
    <property type="term" value="F:metalloendopeptidase activity"/>
    <property type="evidence" value="ECO:0007669"/>
    <property type="project" value="InterPro"/>
</dbReference>
<evidence type="ECO:0000256" key="4">
    <source>
        <dbReference type="ARBA" id="ARBA00022670"/>
    </source>
</evidence>
<organism evidence="13 14">
    <name type="scientific">Tectimicrobiota bacterium</name>
    <dbReference type="NCBI Taxonomy" id="2528274"/>
    <lineage>
        <taxon>Bacteria</taxon>
        <taxon>Pseudomonadati</taxon>
        <taxon>Nitrospinota/Tectimicrobiota group</taxon>
        <taxon>Candidatus Tectimicrobiota</taxon>
    </lineage>
</organism>
<dbReference type="EC" id="3.4.24.-" evidence="11"/>
<dbReference type="InterPro" id="IPR008915">
    <property type="entry name" value="Peptidase_M50"/>
</dbReference>
<keyword evidence="6 11" id="KW-0378">Hydrolase</keyword>
<evidence type="ECO:0000256" key="3">
    <source>
        <dbReference type="ARBA" id="ARBA00007931"/>
    </source>
</evidence>
<evidence type="ECO:0000313" key="14">
    <source>
        <dbReference type="Proteomes" id="UP000769766"/>
    </source>
</evidence>
<dbReference type="EMBL" id="JACPRF010000144">
    <property type="protein sequence ID" value="MBI2876165.1"/>
    <property type="molecule type" value="Genomic_DNA"/>
</dbReference>
<evidence type="ECO:0000256" key="7">
    <source>
        <dbReference type="ARBA" id="ARBA00022833"/>
    </source>
</evidence>
<reference evidence="13" key="1">
    <citation type="submission" date="2020-07" db="EMBL/GenBank/DDBJ databases">
        <title>Huge and variable diversity of episymbiotic CPR bacteria and DPANN archaea in groundwater ecosystems.</title>
        <authorList>
            <person name="He C.Y."/>
            <person name="Keren R."/>
            <person name="Whittaker M."/>
            <person name="Farag I.F."/>
            <person name="Doudna J."/>
            <person name="Cate J.H.D."/>
            <person name="Banfield J.F."/>
        </authorList>
    </citation>
    <scope>NUCLEOTIDE SEQUENCE</scope>
    <source>
        <strain evidence="13">NC_groundwater_672_Ag_B-0.1um_62_36</strain>
    </source>
</reference>
<keyword evidence="5 11" id="KW-0812">Transmembrane</keyword>
<proteinExistence type="inferred from homology"/>
<dbReference type="CDD" id="cd06163">
    <property type="entry name" value="S2P-M50_PDZ_RseP-like"/>
    <property type="match status" value="1"/>
</dbReference>
<evidence type="ECO:0000256" key="5">
    <source>
        <dbReference type="ARBA" id="ARBA00022692"/>
    </source>
</evidence>
<dbReference type="Pfam" id="PF02163">
    <property type="entry name" value="Peptidase_M50"/>
    <property type="match status" value="1"/>
</dbReference>
<dbReference type="InterPro" id="IPR004387">
    <property type="entry name" value="Pept_M50_Zn"/>
</dbReference>
<evidence type="ECO:0000256" key="10">
    <source>
        <dbReference type="ARBA" id="ARBA00023136"/>
    </source>
</evidence>
<evidence type="ECO:0000256" key="2">
    <source>
        <dbReference type="ARBA" id="ARBA00004141"/>
    </source>
</evidence>
<dbReference type="SUPFAM" id="SSF50156">
    <property type="entry name" value="PDZ domain-like"/>
    <property type="match status" value="1"/>
</dbReference>
<keyword evidence="7 11" id="KW-0862">Zinc</keyword>
<feature type="domain" description="PDZ" evidence="12">
    <location>
        <begin position="128"/>
        <end position="181"/>
    </location>
</feature>
<keyword evidence="11" id="KW-0479">Metal-binding</keyword>
<dbReference type="SMART" id="SM00228">
    <property type="entry name" value="PDZ"/>
    <property type="match status" value="1"/>
</dbReference>
<comment type="subcellular location">
    <subcellularLocation>
        <location evidence="2">Membrane</location>
        <topology evidence="2">Multi-pass membrane protein</topology>
    </subcellularLocation>
</comment>
<evidence type="ECO:0000259" key="12">
    <source>
        <dbReference type="PROSITE" id="PS50106"/>
    </source>
</evidence>
<evidence type="ECO:0000256" key="11">
    <source>
        <dbReference type="RuleBase" id="RU362031"/>
    </source>
</evidence>
<keyword evidence="9 11" id="KW-0482">Metalloprotease</keyword>
<feature type="transmembrane region" description="Helical" evidence="11">
    <location>
        <begin position="330"/>
        <end position="349"/>
    </location>
</feature>
<dbReference type="PANTHER" id="PTHR42837">
    <property type="entry name" value="REGULATOR OF SIGMA-E PROTEASE RSEP"/>
    <property type="match status" value="1"/>
</dbReference>
<dbReference type="GO" id="GO:0006508">
    <property type="term" value="P:proteolysis"/>
    <property type="evidence" value="ECO:0007669"/>
    <property type="project" value="UniProtKB-KW"/>
</dbReference>
<name>A0A932FUZ7_UNCTE</name>
<feature type="transmembrane region" description="Helical" evidence="11">
    <location>
        <begin position="93"/>
        <end position="118"/>
    </location>
</feature>
<dbReference type="NCBIfam" id="TIGR00054">
    <property type="entry name" value="RIP metalloprotease RseP"/>
    <property type="match status" value="1"/>
</dbReference>
<keyword evidence="8 11" id="KW-1133">Transmembrane helix</keyword>
<keyword evidence="10 11" id="KW-0472">Membrane</keyword>
<dbReference type="Gene3D" id="2.30.42.10">
    <property type="match status" value="1"/>
</dbReference>
<dbReference type="PANTHER" id="PTHR42837:SF2">
    <property type="entry name" value="MEMBRANE METALLOPROTEASE ARASP2, CHLOROPLASTIC-RELATED"/>
    <property type="match status" value="1"/>
</dbReference>
<dbReference type="PROSITE" id="PS50106">
    <property type="entry name" value="PDZ"/>
    <property type="match status" value="1"/>
</dbReference>
<protein>
    <recommendedName>
        <fullName evidence="11">Zinc metalloprotease</fullName>
        <ecNumber evidence="11">3.4.24.-</ecNumber>
    </recommendedName>
</protein>
<dbReference type="InterPro" id="IPR001478">
    <property type="entry name" value="PDZ"/>
</dbReference>
<dbReference type="GO" id="GO:0046872">
    <property type="term" value="F:metal ion binding"/>
    <property type="evidence" value="ECO:0007669"/>
    <property type="project" value="UniProtKB-KW"/>
</dbReference>
<dbReference type="Pfam" id="PF17820">
    <property type="entry name" value="PDZ_6"/>
    <property type="match status" value="1"/>
</dbReference>
<comment type="cofactor">
    <cofactor evidence="1 11">
        <name>Zn(2+)</name>
        <dbReference type="ChEBI" id="CHEBI:29105"/>
    </cofactor>
</comment>
<comment type="caution">
    <text evidence="13">The sequence shown here is derived from an EMBL/GenBank/DDBJ whole genome shotgun (WGS) entry which is preliminary data.</text>
</comment>